<gene>
    <name evidence="2" type="ORF">ABEG18_08850</name>
</gene>
<dbReference type="SUPFAM" id="SSF48179">
    <property type="entry name" value="6-phosphogluconate dehydrogenase C-terminal domain-like"/>
    <property type="match status" value="1"/>
</dbReference>
<dbReference type="InterPro" id="IPR003421">
    <property type="entry name" value="Opine_DH"/>
</dbReference>
<sequence length="361" mass="37751">MRVAILGAGSIAYGNAALLASLGHDPVLWSPSGQSGRSIARGEPLTATGALTGSFPVRMASSAGEAIAGADAVLFALPANGHRAAMDAAAPHLEAGQVALISSHTSFSGLYLAKKIAERGLDIPVVVWGTTITAGRRTGDASVNVATVRAKVDIATIPVSAAARGLATCQALFGDRFVERPDALAISLSNLNPQNHLGIALCNFTRMEHGETWGQNENNTDSVGRLLEALDAERLAIAEAAGYQVRTIREHYHLSFHVEPGPVGQMARELAARGNGGNGPATIDTRYVLEDAPFGLRPTVLLGKLTGRPATLHQAGIDIFSALYGRDFAGENDLLDEIGLEAMTLADLKALVRDGWSARSH</sequence>
<dbReference type="Gene3D" id="3.40.50.720">
    <property type="entry name" value="NAD(P)-binding Rossmann-like Domain"/>
    <property type="match status" value="1"/>
</dbReference>
<protein>
    <submittedName>
        <fullName evidence="2">NAD/NADP octopine/nopaline dehydrogenase family protein</fullName>
    </submittedName>
</protein>
<evidence type="ECO:0000259" key="1">
    <source>
        <dbReference type="Pfam" id="PF02317"/>
    </source>
</evidence>
<dbReference type="GO" id="GO:0016491">
    <property type="term" value="F:oxidoreductase activity"/>
    <property type="evidence" value="ECO:0007669"/>
    <property type="project" value="InterPro"/>
</dbReference>
<evidence type="ECO:0000313" key="2">
    <source>
        <dbReference type="EMBL" id="XBO40848.1"/>
    </source>
</evidence>
<dbReference type="InterPro" id="IPR008927">
    <property type="entry name" value="6-PGluconate_DH-like_C_sf"/>
</dbReference>
<dbReference type="InterPro" id="IPR036291">
    <property type="entry name" value="NAD(P)-bd_dom_sf"/>
</dbReference>
<dbReference type="AlphaFoldDB" id="A0AAU7JKR2"/>
<dbReference type="Pfam" id="PF02317">
    <property type="entry name" value="Octopine_DH"/>
    <property type="match status" value="1"/>
</dbReference>
<dbReference type="InterPro" id="IPR013328">
    <property type="entry name" value="6PGD_dom2"/>
</dbReference>
<dbReference type="RefSeq" id="WP_406857706.1">
    <property type="nucleotide sequence ID" value="NZ_CP157484.1"/>
</dbReference>
<dbReference type="Gene3D" id="1.10.1040.10">
    <property type="entry name" value="N-(1-d-carboxylethyl)-l-norvaline Dehydrogenase, domain 2"/>
    <property type="match status" value="1"/>
</dbReference>
<reference evidence="2" key="1">
    <citation type="submission" date="2024-05" db="EMBL/GenBank/DDBJ databases">
        <authorList>
            <person name="Kim S."/>
            <person name="Heo J."/>
            <person name="Choi H."/>
            <person name="Choi Y."/>
            <person name="Kwon S.-W."/>
            <person name="Kim Y."/>
        </authorList>
    </citation>
    <scope>NUCLEOTIDE SEQUENCE</scope>
    <source>
        <strain evidence="2">KACC 23698</strain>
    </source>
</reference>
<accession>A0AAU7JKR2</accession>
<organism evidence="2">
    <name type="scientific">Alsobacter sp. KACC 23698</name>
    <dbReference type="NCBI Taxonomy" id="3149229"/>
    <lineage>
        <taxon>Bacteria</taxon>
        <taxon>Pseudomonadati</taxon>
        <taxon>Pseudomonadota</taxon>
        <taxon>Alphaproteobacteria</taxon>
        <taxon>Hyphomicrobiales</taxon>
        <taxon>Alsobacteraceae</taxon>
        <taxon>Alsobacter</taxon>
    </lineage>
</organism>
<name>A0AAU7JKR2_9HYPH</name>
<proteinExistence type="predicted"/>
<feature type="domain" description="Opine dehydrogenase" evidence="1">
    <location>
        <begin position="180"/>
        <end position="323"/>
    </location>
</feature>
<dbReference type="EMBL" id="CP157484">
    <property type="protein sequence ID" value="XBO40848.1"/>
    <property type="molecule type" value="Genomic_DNA"/>
</dbReference>
<dbReference type="SUPFAM" id="SSF51735">
    <property type="entry name" value="NAD(P)-binding Rossmann-fold domains"/>
    <property type="match status" value="1"/>
</dbReference>